<comment type="caution">
    <text evidence="1">The sequence shown here is derived from an EMBL/GenBank/DDBJ whole genome shotgun (WGS) entry which is preliminary data.</text>
</comment>
<dbReference type="InterPro" id="IPR011042">
    <property type="entry name" value="6-blade_b-propeller_TolB-like"/>
</dbReference>
<dbReference type="SUPFAM" id="SSF69304">
    <property type="entry name" value="Tricorn protease N-terminal domain"/>
    <property type="match status" value="1"/>
</dbReference>
<dbReference type="EMBL" id="BAAAPL010000001">
    <property type="protein sequence ID" value="GAA1687197.1"/>
    <property type="molecule type" value="Genomic_DNA"/>
</dbReference>
<name>A0ABN2HFQ5_9MICO</name>
<accession>A0ABN2HFQ5</accession>
<dbReference type="RefSeq" id="WP_344067644.1">
    <property type="nucleotide sequence ID" value="NZ_BAAAPL010000001.1"/>
</dbReference>
<evidence type="ECO:0000313" key="2">
    <source>
        <dbReference type="Proteomes" id="UP001501690"/>
    </source>
</evidence>
<dbReference type="Proteomes" id="UP001501690">
    <property type="component" value="Unassembled WGS sequence"/>
</dbReference>
<sequence>MVVLHNSFPAYEDYEPLVPVHRLSNGIFPAIHRFYDTSPISPSGRYITFTELPYEDHLPYPGDEATVVVVDLVTGEDIYRSRTIAWDTQLGAQPQWGATDKQLFFNRMSRSDWLPYGVIVDPATGEERRLGGTVYMASPDGRKVASPNLTRIGIAQAGYGVIVPPTHMPRAVGAPIDDGLFVTDVESGDCTLLVSLAELHSQFEKELDVRLSEGALIGFHVKWSPGGDRLMYIIRWRASNTDAPPRNWIITMDADGSNRKIALNDARWLGGHHPNWCPDGDRIVMNLVFPNRRVFSSKVAHLMDKVGRKFKVPLYKPWYSLRLASFRYDGSDLAIIAPSQLGSGHPTWDDGMESVLTDAYPSEPVTQGDGTVPIRLVSAQRDQSTELIRIRTKPVFAGPRQEWRVDPHPAWDPPHGGFVFNARIDDVRGVYYANMREYRAALGASA</sequence>
<reference evidence="1 2" key="1">
    <citation type="journal article" date="2019" name="Int. J. Syst. Evol. Microbiol.">
        <title>The Global Catalogue of Microorganisms (GCM) 10K type strain sequencing project: providing services to taxonomists for standard genome sequencing and annotation.</title>
        <authorList>
            <consortium name="The Broad Institute Genomics Platform"/>
            <consortium name="The Broad Institute Genome Sequencing Center for Infectious Disease"/>
            <person name="Wu L."/>
            <person name="Ma J."/>
        </authorList>
    </citation>
    <scope>NUCLEOTIDE SEQUENCE [LARGE SCALE GENOMIC DNA]</scope>
    <source>
        <strain evidence="1 2">JCM 15577</strain>
    </source>
</reference>
<keyword evidence="2" id="KW-1185">Reference proteome</keyword>
<evidence type="ECO:0000313" key="1">
    <source>
        <dbReference type="EMBL" id="GAA1687197.1"/>
    </source>
</evidence>
<gene>
    <name evidence="1" type="ORF">GCM10009808_00230</name>
</gene>
<protein>
    <submittedName>
        <fullName evidence="1">Uncharacterized protein</fullName>
    </submittedName>
</protein>
<organism evidence="1 2">
    <name type="scientific">Microbacterium sediminicola</name>
    <dbReference type="NCBI Taxonomy" id="415210"/>
    <lineage>
        <taxon>Bacteria</taxon>
        <taxon>Bacillati</taxon>
        <taxon>Actinomycetota</taxon>
        <taxon>Actinomycetes</taxon>
        <taxon>Micrococcales</taxon>
        <taxon>Microbacteriaceae</taxon>
        <taxon>Microbacterium</taxon>
    </lineage>
</organism>
<dbReference type="Gene3D" id="2.120.10.30">
    <property type="entry name" value="TolB, C-terminal domain"/>
    <property type="match status" value="1"/>
</dbReference>
<proteinExistence type="predicted"/>